<dbReference type="Pfam" id="PF02152">
    <property type="entry name" value="FolB"/>
    <property type="match status" value="1"/>
</dbReference>
<dbReference type="GO" id="GO:0046656">
    <property type="term" value="P:folic acid biosynthetic process"/>
    <property type="evidence" value="ECO:0007669"/>
    <property type="project" value="UniProtKB-UniRule"/>
</dbReference>
<dbReference type="NCBIfam" id="TIGR00525">
    <property type="entry name" value="folB"/>
    <property type="match status" value="1"/>
</dbReference>
<dbReference type="InterPro" id="IPR043133">
    <property type="entry name" value="GTP-CH-I_C/QueF"/>
</dbReference>
<comment type="similarity">
    <text evidence="3 6">Belongs to the DHNA family.</text>
</comment>
<sequence length="121" mass="14133">MGRIALEGMEFFAFHGFYDEEQKIGNKYGVDLYIYTDLHAAAETDDLHQTVNYEVVYKLVLEEMTKPARLLEHLGHRIIDRIYQRFPLIKGVKINVYKFNPPLGGICRLAKVTLKEKRKMV</sequence>
<keyword evidence="5 6" id="KW-0456">Lyase</keyword>
<dbReference type="EMBL" id="BJYS01000036">
    <property type="protein sequence ID" value="GEO06441.1"/>
    <property type="molecule type" value="Genomic_DNA"/>
</dbReference>
<comment type="catalytic activity">
    <reaction evidence="1 6">
        <text>7,8-dihydroneopterin = 6-hydroxymethyl-7,8-dihydropterin + glycolaldehyde</text>
        <dbReference type="Rhea" id="RHEA:10540"/>
        <dbReference type="ChEBI" id="CHEBI:17001"/>
        <dbReference type="ChEBI" id="CHEBI:17071"/>
        <dbReference type="ChEBI" id="CHEBI:44841"/>
        <dbReference type="EC" id="4.1.2.25"/>
    </reaction>
</comment>
<gene>
    <name evidence="8" type="primary">folB</name>
    <name evidence="8" type="ORF">AAE02nite_41050</name>
</gene>
<evidence type="ECO:0000256" key="3">
    <source>
        <dbReference type="ARBA" id="ARBA00005708"/>
    </source>
</evidence>
<name>A0A512B3B9_9BACT</name>
<dbReference type="Gene3D" id="3.30.1130.10">
    <property type="match status" value="1"/>
</dbReference>
<keyword evidence="9" id="KW-1185">Reference proteome</keyword>
<evidence type="ECO:0000313" key="8">
    <source>
        <dbReference type="EMBL" id="GEO06441.1"/>
    </source>
</evidence>
<dbReference type="SUPFAM" id="SSF55620">
    <property type="entry name" value="Tetrahydrobiopterin biosynthesis enzymes-like"/>
    <property type="match status" value="1"/>
</dbReference>
<reference evidence="8 9" key="1">
    <citation type="submission" date="2019-07" db="EMBL/GenBank/DDBJ databases">
        <title>Whole genome shotgun sequence of Adhaeribacter aerolatus NBRC 106133.</title>
        <authorList>
            <person name="Hosoyama A."/>
            <person name="Uohara A."/>
            <person name="Ohji S."/>
            <person name="Ichikawa N."/>
        </authorList>
    </citation>
    <scope>NUCLEOTIDE SEQUENCE [LARGE SCALE GENOMIC DNA]</scope>
    <source>
        <strain evidence="8 9">NBRC 106133</strain>
    </source>
</reference>
<accession>A0A512B3B9</accession>
<protein>
    <recommendedName>
        <fullName evidence="6">7,8-dihydroneopterin aldolase</fullName>
        <ecNumber evidence="6">4.1.2.25</ecNumber>
    </recommendedName>
</protein>
<comment type="pathway">
    <text evidence="2 6">Cofactor biosynthesis; tetrahydrofolate biosynthesis; 2-amino-4-hydroxy-6-hydroxymethyl-7,8-dihydropteridine diphosphate from 7,8-dihydroneopterin triphosphate: step 3/4.</text>
</comment>
<dbReference type="Proteomes" id="UP000321532">
    <property type="component" value="Unassembled WGS sequence"/>
</dbReference>
<evidence type="ECO:0000256" key="2">
    <source>
        <dbReference type="ARBA" id="ARBA00005013"/>
    </source>
</evidence>
<comment type="function">
    <text evidence="6">Catalyzes the conversion of 7,8-dihydroneopterin to 6-hydroxymethyl-7,8-dihydropterin.</text>
</comment>
<evidence type="ECO:0000259" key="7">
    <source>
        <dbReference type="SMART" id="SM00905"/>
    </source>
</evidence>
<comment type="caution">
    <text evidence="8">The sequence shown here is derived from an EMBL/GenBank/DDBJ whole genome shotgun (WGS) entry which is preliminary data.</text>
</comment>
<evidence type="ECO:0000256" key="4">
    <source>
        <dbReference type="ARBA" id="ARBA00022909"/>
    </source>
</evidence>
<evidence type="ECO:0000256" key="6">
    <source>
        <dbReference type="RuleBase" id="RU362079"/>
    </source>
</evidence>
<dbReference type="InterPro" id="IPR006156">
    <property type="entry name" value="Dihydroneopterin_aldolase"/>
</dbReference>
<dbReference type="UniPathway" id="UPA00077">
    <property type="reaction ID" value="UER00154"/>
</dbReference>
<organism evidence="8 9">
    <name type="scientific">Adhaeribacter aerolatus</name>
    <dbReference type="NCBI Taxonomy" id="670289"/>
    <lineage>
        <taxon>Bacteria</taxon>
        <taxon>Pseudomonadati</taxon>
        <taxon>Bacteroidota</taxon>
        <taxon>Cytophagia</taxon>
        <taxon>Cytophagales</taxon>
        <taxon>Hymenobacteraceae</taxon>
        <taxon>Adhaeribacter</taxon>
    </lineage>
</organism>
<dbReference type="AlphaFoldDB" id="A0A512B3B9"/>
<dbReference type="OrthoDB" id="9803748at2"/>
<evidence type="ECO:0000313" key="9">
    <source>
        <dbReference type="Proteomes" id="UP000321532"/>
    </source>
</evidence>
<dbReference type="PANTHER" id="PTHR42844:SF1">
    <property type="entry name" value="DIHYDRONEOPTERIN ALDOLASE 1-RELATED"/>
    <property type="match status" value="1"/>
</dbReference>
<keyword evidence="4 6" id="KW-0289">Folate biosynthesis</keyword>
<dbReference type="InterPro" id="IPR006157">
    <property type="entry name" value="FolB_dom"/>
</dbReference>
<dbReference type="RefSeq" id="WP_146902474.1">
    <property type="nucleotide sequence ID" value="NZ_BJYS01000036.1"/>
</dbReference>
<feature type="domain" description="Dihydroneopterin aldolase/epimerase" evidence="7">
    <location>
        <begin position="4"/>
        <end position="116"/>
    </location>
</feature>
<evidence type="ECO:0000256" key="1">
    <source>
        <dbReference type="ARBA" id="ARBA00001353"/>
    </source>
</evidence>
<dbReference type="PANTHER" id="PTHR42844">
    <property type="entry name" value="DIHYDRONEOPTERIN ALDOLASE 1-RELATED"/>
    <property type="match status" value="1"/>
</dbReference>
<evidence type="ECO:0000256" key="5">
    <source>
        <dbReference type="ARBA" id="ARBA00023239"/>
    </source>
</evidence>
<dbReference type="GO" id="GO:0046654">
    <property type="term" value="P:tetrahydrofolate biosynthetic process"/>
    <property type="evidence" value="ECO:0007669"/>
    <property type="project" value="UniProtKB-UniRule"/>
</dbReference>
<proteinExistence type="inferred from homology"/>
<dbReference type="NCBIfam" id="TIGR00526">
    <property type="entry name" value="folB_dom"/>
    <property type="match status" value="1"/>
</dbReference>
<dbReference type="SMART" id="SM00905">
    <property type="entry name" value="FolB"/>
    <property type="match status" value="1"/>
</dbReference>
<dbReference type="EC" id="4.1.2.25" evidence="6"/>
<dbReference type="GO" id="GO:0005737">
    <property type="term" value="C:cytoplasm"/>
    <property type="evidence" value="ECO:0007669"/>
    <property type="project" value="TreeGrafter"/>
</dbReference>
<dbReference type="GO" id="GO:0004150">
    <property type="term" value="F:dihydroneopterin aldolase activity"/>
    <property type="evidence" value="ECO:0007669"/>
    <property type="project" value="UniProtKB-UniRule"/>
</dbReference>